<dbReference type="EMBL" id="KE145368">
    <property type="protein sequence ID" value="EPE28474.1"/>
    <property type="molecule type" value="Genomic_DNA"/>
</dbReference>
<evidence type="ECO:0000256" key="1">
    <source>
        <dbReference type="SAM" id="MobiDB-lite"/>
    </source>
</evidence>
<protein>
    <submittedName>
        <fullName evidence="2">Uncharacterized protein</fullName>
    </submittedName>
</protein>
<name>S3CTW8_GLAL2</name>
<sequence length="150" mass="16934">MSSSFGKKVKETAKNARNKFSGTKKKEIERELKHGPYGSGPVPQEDVIYLSADVAPYFFNGSTSTSMERKISDKDAFYLLDDDINQPTVTSNQLLEALNRSFTQQMDGKDWNACRDAALNKILYKEDCRDEYSFIDIWITDRKTVGAGAI</sequence>
<organism evidence="2 3">
    <name type="scientific">Glarea lozoyensis (strain ATCC 20868 / MF5171)</name>
    <dbReference type="NCBI Taxonomy" id="1116229"/>
    <lineage>
        <taxon>Eukaryota</taxon>
        <taxon>Fungi</taxon>
        <taxon>Dikarya</taxon>
        <taxon>Ascomycota</taxon>
        <taxon>Pezizomycotina</taxon>
        <taxon>Leotiomycetes</taxon>
        <taxon>Helotiales</taxon>
        <taxon>Helotiaceae</taxon>
        <taxon>Glarea</taxon>
    </lineage>
</organism>
<keyword evidence="3" id="KW-1185">Reference proteome</keyword>
<proteinExistence type="predicted"/>
<dbReference type="RefSeq" id="XP_008084382.1">
    <property type="nucleotide sequence ID" value="XM_008086191.1"/>
</dbReference>
<dbReference type="GeneID" id="19468642"/>
<feature type="region of interest" description="Disordered" evidence="1">
    <location>
        <begin position="1"/>
        <end position="42"/>
    </location>
</feature>
<feature type="compositionally biased region" description="Basic and acidic residues" evidence="1">
    <location>
        <begin position="24"/>
        <end position="34"/>
    </location>
</feature>
<dbReference type="Proteomes" id="UP000016922">
    <property type="component" value="Unassembled WGS sequence"/>
</dbReference>
<reference evidence="2 3" key="1">
    <citation type="journal article" date="2013" name="BMC Genomics">
        <title>Genomics-driven discovery of the pneumocandin biosynthetic gene cluster in the fungus Glarea lozoyensis.</title>
        <authorList>
            <person name="Chen L."/>
            <person name="Yue Q."/>
            <person name="Zhang X."/>
            <person name="Xiang M."/>
            <person name="Wang C."/>
            <person name="Li S."/>
            <person name="Che Y."/>
            <person name="Ortiz-Lopez F.J."/>
            <person name="Bills G.F."/>
            <person name="Liu X."/>
            <person name="An Z."/>
        </authorList>
    </citation>
    <scope>NUCLEOTIDE SEQUENCE [LARGE SCALE GENOMIC DNA]</scope>
    <source>
        <strain evidence="3">ATCC 20868 / MF5171</strain>
    </source>
</reference>
<dbReference type="KEGG" id="glz:GLAREA_09595"/>
<evidence type="ECO:0000313" key="3">
    <source>
        <dbReference type="Proteomes" id="UP000016922"/>
    </source>
</evidence>
<accession>S3CTW8</accession>
<dbReference type="AlphaFoldDB" id="S3CTW8"/>
<gene>
    <name evidence="2" type="ORF">GLAREA_09595</name>
</gene>
<evidence type="ECO:0000313" key="2">
    <source>
        <dbReference type="EMBL" id="EPE28474.1"/>
    </source>
</evidence>
<dbReference type="HOGENOM" id="CLU_1740683_0_0_1"/>